<dbReference type="PANTHER" id="PTHR10476">
    <property type="entry name" value="CHARGED MULTIVESICULAR BODY PROTEIN"/>
    <property type="match status" value="1"/>
</dbReference>
<evidence type="ECO:0000313" key="3">
    <source>
        <dbReference type="Proteomes" id="UP001314263"/>
    </source>
</evidence>
<dbReference type="EMBL" id="CAUYUE010000014">
    <property type="protein sequence ID" value="CAK0786466.1"/>
    <property type="molecule type" value="Genomic_DNA"/>
</dbReference>
<keyword evidence="3" id="KW-1185">Reference proteome</keyword>
<dbReference type="Pfam" id="PF03357">
    <property type="entry name" value="Snf7"/>
    <property type="match status" value="1"/>
</dbReference>
<sequence length="212" mass="23104">MQMFQKKPTPREQIRTSQREITGGVRDLERELLSIDRDEKKLIKDIKDAAKQGNDKGARVLAKSLVRLRGQRTKVLASSAQLRGVRASIGTAATTAKVGEAMAKANAAMAAMGATNDPVKVAQTMQQFSKENAKMEMGQEMMDDTLDGVFDDDEVEGETDDLMNQVLDEIGVDVSAQMGSAPTKKLATKQHAPSEQQQEENSNLTARLAALK</sequence>
<protein>
    <submittedName>
        <fullName evidence="2">Uncharacterized protein</fullName>
    </submittedName>
</protein>
<name>A0AAV1IGL2_9CHLO</name>
<proteinExistence type="predicted"/>
<evidence type="ECO:0000256" key="1">
    <source>
        <dbReference type="SAM" id="MobiDB-lite"/>
    </source>
</evidence>
<comment type="caution">
    <text evidence="2">The sequence shown here is derived from an EMBL/GenBank/DDBJ whole genome shotgun (WGS) entry which is preliminary data.</text>
</comment>
<dbReference type="GO" id="GO:0007034">
    <property type="term" value="P:vacuolar transport"/>
    <property type="evidence" value="ECO:0007669"/>
    <property type="project" value="InterPro"/>
</dbReference>
<evidence type="ECO:0000313" key="2">
    <source>
        <dbReference type="EMBL" id="CAK0786466.1"/>
    </source>
</evidence>
<dbReference type="Gene3D" id="6.10.140.1230">
    <property type="match status" value="1"/>
</dbReference>
<dbReference type="InterPro" id="IPR005024">
    <property type="entry name" value="Snf7_fam"/>
</dbReference>
<feature type="compositionally biased region" description="Polar residues" evidence="1">
    <location>
        <begin position="191"/>
        <end position="205"/>
    </location>
</feature>
<feature type="region of interest" description="Disordered" evidence="1">
    <location>
        <begin position="1"/>
        <end position="21"/>
    </location>
</feature>
<gene>
    <name evidence="2" type="ORF">CVIRNUC_009679</name>
</gene>
<reference evidence="2 3" key="1">
    <citation type="submission" date="2023-10" db="EMBL/GenBank/DDBJ databases">
        <authorList>
            <person name="Maclean D."/>
            <person name="Macfadyen A."/>
        </authorList>
    </citation>
    <scope>NUCLEOTIDE SEQUENCE [LARGE SCALE GENOMIC DNA]</scope>
</reference>
<feature type="region of interest" description="Disordered" evidence="1">
    <location>
        <begin position="177"/>
        <end position="212"/>
    </location>
</feature>
<feature type="compositionally biased region" description="Basic and acidic residues" evidence="1">
    <location>
        <begin position="9"/>
        <end position="18"/>
    </location>
</feature>
<accession>A0AAV1IGL2</accession>
<dbReference type="AlphaFoldDB" id="A0AAV1IGL2"/>
<organism evidence="2 3">
    <name type="scientific">Coccomyxa viridis</name>
    <dbReference type="NCBI Taxonomy" id="1274662"/>
    <lineage>
        <taxon>Eukaryota</taxon>
        <taxon>Viridiplantae</taxon>
        <taxon>Chlorophyta</taxon>
        <taxon>core chlorophytes</taxon>
        <taxon>Trebouxiophyceae</taxon>
        <taxon>Trebouxiophyceae incertae sedis</taxon>
        <taxon>Coccomyxaceae</taxon>
        <taxon>Coccomyxa</taxon>
    </lineage>
</organism>
<dbReference type="Proteomes" id="UP001314263">
    <property type="component" value="Unassembled WGS sequence"/>
</dbReference>